<dbReference type="EMBL" id="KL198176">
    <property type="protein sequence ID" value="KDQ05882.1"/>
    <property type="molecule type" value="Genomic_DNA"/>
</dbReference>
<reference evidence="2" key="1">
    <citation type="journal article" date="2014" name="Proc. Natl. Acad. Sci. U.S.A.">
        <title>Extensive sampling of basidiomycete genomes demonstrates inadequacy of the white-rot/brown-rot paradigm for wood decay fungi.</title>
        <authorList>
            <person name="Riley R."/>
            <person name="Salamov A.A."/>
            <person name="Brown D.W."/>
            <person name="Nagy L.G."/>
            <person name="Floudas D."/>
            <person name="Held B.W."/>
            <person name="Levasseur A."/>
            <person name="Lombard V."/>
            <person name="Morin E."/>
            <person name="Otillar R."/>
            <person name="Lindquist E.A."/>
            <person name="Sun H."/>
            <person name="LaButti K.M."/>
            <person name="Schmutz J."/>
            <person name="Jabbour D."/>
            <person name="Luo H."/>
            <person name="Baker S.E."/>
            <person name="Pisabarro A.G."/>
            <person name="Walton J.D."/>
            <person name="Blanchette R.A."/>
            <person name="Henrissat B."/>
            <person name="Martin F."/>
            <person name="Cullen D."/>
            <person name="Hibbett D.S."/>
            <person name="Grigoriev I.V."/>
        </authorList>
    </citation>
    <scope>NUCLEOTIDE SEQUENCE [LARGE SCALE GENOMIC DNA]</scope>
    <source>
        <strain evidence="2">FD-172 SS1</strain>
    </source>
</reference>
<name>A0A067M212_BOTB1</name>
<dbReference type="InParanoid" id="A0A067M212"/>
<protein>
    <submittedName>
        <fullName evidence="1">Uncharacterized protein</fullName>
    </submittedName>
</protein>
<evidence type="ECO:0000313" key="1">
    <source>
        <dbReference type="EMBL" id="KDQ05882.1"/>
    </source>
</evidence>
<proteinExistence type="predicted"/>
<keyword evidence="2" id="KW-1185">Reference proteome</keyword>
<dbReference type="Proteomes" id="UP000027195">
    <property type="component" value="Unassembled WGS sequence"/>
</dbReference>
<dbReference type="OrthoDB" id="3260096at2759"/>
<organism evidence="1 2">
    <name type="scientific">Botryobasidium botryosum (strain FD-172 SS1)</name>
    <dbReference type="NCBI Taxonomy" id="930990"/>
    <lineage>
        <taxon>Eukaryota</taxon>
        <taxon>Fungi</taxon>
        <taxon>Dikarya</taxon>
        <taxon>Basidiomycota</taxon>
        <taxon>Agaricomycotina</taxon>
        <taxon>Agaricomycetes</taxon>
        <taxon>Cantharellales</taxon>
        <taxon>Botryobasidiaceae</taxon>
        <taxon>Botryobasidium</taxon>
    </lineage>
</organism>
<accession>A0A067M212</accession>
<sequence length="279" mass="30042">MAIEPAPQVMGLVSHAIDTTSAAIHLPVPPAPPSLGAAAAAGAAPFPFTFVPPMDSASASPSSSEKAGPDHTVNHVNLTNLLPVDDNPIPPLVRPACAPNPHMFVSEMLRSLQGYGRPTARAKGRSKFAVEMNAARVSVPVYSAEAPTSLLDPHDPNFQSRLAAIYRTPLPPIEALESLSSAFQADPFGKNSVTWARFPGNRYPLWIINMLFSLHGLMEKRNMWRDSTDKRIAPTTLDAALLLGNTWLNDQVIDAGGEYVVDRLPHRTTSHVLSAHFIP</sequence>
<dbReference type="HOGENOM" id="CLU_997456_0_0_1"/>
<gene>
    <name evidence="1" type="ORF">BOTBODRAFT_182129</name>
</gene>
<evidence type="ECO:0000313" key="2">
    <source>
        <dbReference type="Proteomes" id="UP000027195"/>
    </source>
</evidence>
<dbReference type="AlphaFoldDB" id="A0A067M212"/>